<keyword evidence="4" id="KW-1185">Reference proteome</keyword>
<evidence type="ECO:0000259" key="2">
    <source>
        <dbReference type="Pfam" id="PF02517"/>
    </source>
</evidence>
<dbReference type="PANTHER" id="PTHR36435:SF1">
    <property type="entry name" value="CAAX AMINO TERMINAL PROTEASE FAMILY PROTEIN"/>
    <property type="match status" value="1"/>
</dbReference>
<dbReference type="GO" id="GO:0004175">
    <property type="term" value="F:endopeptidase activity"/>
    <property type="evidence" value="ECO:0007669"/>
    <property type="project" value="UniProtKB-ARBA"/>
</dbReference>
<reference evidence="3 4" key="1">
    <citation type="journal article" date="2006" name="Genome Res.">
        <title>Skewed genomic variability in strains of the toxigenic bacterial pathogen, Clostridium perfringens.</title>
        <authorList>
            <person name="Myers G.S."/>
            <person name="Rasko D.A."/>
            <person name="Cheung J.K."/>
            <person name="Ravel J."/>
            <person name="Seshadri R."/>
            <person name="Deboy R.T."/>
            <person name="Ren Q."/>
            <person name="Varga J."/>
            <person name="Awad M.M."/>
            <person name="Brinkac L.M."/>
            <person name="Daugherty S.C."/>
            <person name="Haft D.H."/>
            <person name="Dodson R.J."/>
            <person name="Madupu R."/>
            <person name="Nelson W.C."/>
            <person name="Rosovitz M.J."/>
            <person name="Sullivan S.A."/>
            <person name="Khouri H."/>
            <person name="Dimitrov G.I."/>
            <person name="Watkins K.L."/>
            <person name="Mulligan S."/>
            <person name="Benton J."/>
            <person name="Radune D."/>
            <person name="Fisher D.J."/>
            <person name="Atkins H.S."/>
            <person name="Hiscox T."/>
            <person name="Jost B.H."/>
            <person name="Billington S.J."/>
            <person name="Songer J.G."/>
            <person name="McClane B.A."/>
            <person name="Titball R.W."/>
            <person name="Rood J.I."/>
            <person name="Melville S.B."/>
            <person name="Paulsen I.T."/>
        </authorList>
    </citation>
    <scope>NUCLEOTIDE SEQUENCE [LARGE SCALE GENOMIC DNA]</scope>
    <source>
        <strain evidence="4">ATCC 13124 / DSM 756 / JCM 1290 / NCIMB 6125 / NCTC 8237 / S 107 / Type A</strain>
    </source>
</reference>
<feature type="transmembrane region" description="Helical" evidence="1">
    <location>
        <begin position="239"/>
        <end position="258"/>
    </location>
</feature>
<dbReference type="PANTHER" id="PTHR36435">
    <property type="entry name" value="SLR1288 PROTEIN"/>
    <property type="match status" value="1"/>
</dbReference>
<dbReference type="HOGENOM" id="CLU_066413_2_0_9"/>
<dbReference type="AlphaFoldDB" id="A0A0H2YQ07"/>
<keyword evidence="1" id="KW-0472">Membrane</keyword>
<evidence type="ECO:0000313" key="3">
    <source>
        <dbReference type="EMBL" id="ABG82950.1"/>
    </source>
</evidence>
<keyword evidence="3" id="KW-0378">Hydrolase</keyword>
<dbReference type="Proteomes" id="UP000001823">
    <property type="component" value="Chromosome"/>
</dbReference>
<gene>
    <name evidence="3" type="ordered locus">CPF_0998</name>
</gene>
<protein>
    <submittedName>
        <fullName evidence="3">CAAX amino terminal protease family protein</fullName>
    </submittedName>
</protein>
<dbReference type="eggNOG" id="COG1266">
    <property type="taxonomic scope" value="Bacteria"/>
</dbReference>
<feature type="domain" description="CAAX prenyl protease 2/Lysostaphin resistance protein A-like" evidence="2">
    <location>
        <begin position="144"/>
        <end position="232"/>
    </location>
</feature>
<evidence type="ECO:0000313" key="4">
    <source>
        <dbReference type="Proteomes" id="UP000001823"/>
    </source>
</evidence>
<organism evidence="3 4">
    <name type="scientific">Clostridium perfringens (strain ATCC 13124 / DSM 756 / JCM 1290 / NCIMB 6125 / NCTC 8237 / Type A)</name>
    <dbReference type="NCBI Taxonomy" id="195103"/>
    <lineage>
        <taxon>Bacteria</taxon>
        <taxon>Bacillati</taxon>
        <taxon>Bacillota</taxon>
        <taxon>Clostridia</taxon>
        <taxon>Eubacteriales</taxon>
        <taxon>Clostridiaceae</taxon>
        <taxon>Clostridium</taxon>
    </lineage>
</organism>
<proteinExistence type="predicted"/>
<dbReference type="Pfam" id="PF02517">
    <property type="entry name" value="Rce1-like"/>
    <property type="match status" value="1"/>
</dbReference>
<feature type="transmembrane region" description="Helical" evidence="1">
    <location>
        <begin position="140"/>
        <end position="159"/>
    </location>
</feature>
<dbReference type="InterPro" id="IPR052710">
    <property type="entry name" value="CAAX_protease"/>
</dbReference>
<evidence type="ECO:0000256" key="1">
    <source>
        <dbReference type="SAM" id="Phobius"/>
    </source>
</evidence>
<dbReference type="GO" id="GO:0006508">
    <property type="term" value="P:proteolysis"/>
    <property type="evidence" value="ECO:0007669"/>
    <property type="project" value="UniProtKB-KW"/>
</dbReference>
<dbReference type="KEGG" id="cpf:CPF_0998"/>
<dbReference type="STRING" id="195103.CPF_0998"/>
<dbReference type="PaxDb" id="195103-CPF_0998"/>
<feature type="transmembrane region" description="Helical" evidence="1">
    <location>
        <begin position="99"/>
        <end position="120"/>
    </location>
</feature>
<dbReference type="EMBL" id="CP000246">
    <property type="protein sequence ID" value="ABG82950.1"/>
    <property type="molecule type" value="Genomic_DNA"/>
</dbReference>
<dbReference type="RefSeq" id="WP_011590504.1">
    <property type="nucleotide sequence ID" value="NC_008261.1"/>
</dbReference>
<keyword evidence="1" id="KW-1133">Transmembrane helix</keyword>
<dbReference type="GO" id="GO:0080120">
    <property type="term" value="P:CAAX-box protein maturation"/>
    <property type="evidence" value="ECO:0007669"/>
    <property type="project" value="UniProtKB-ARBA"/>
</dbReference>
<keyword evidence="1" id="KW-0812">Transmembrane</keyword>
<feature type="transmembrane region" description="Helical" evidence="1">
    <location>
        <begin position="180"/>
        <end position="213"/>
    </location>
</feature>
<keyword evidence="3" id="KW-0645">Protease</keyword>
<accession>A0A0H2YQ07</accession>
<dbReference type="InterPro" id="IPR003675">
    <property type="entry name" value="Rce1/LyrA-like_dom"/>
</dbReference>
<name>A0A0H2YQ07_CLOP1</name>
<feature type="transmembrane region" description="Helical" evidence="1">
    <location>
        <begin position="20"/>
        <end position="44"/>
    </location>
</feature>
<sequence>MTLSENKTLELTKSIFSLIFIYIGIEFLAAIILIPFAIVLDLIFKVNLLGNQYDSILNLILNCTDQVLGIYFFTKIYRKKEFYVPKINNHMSLKTLGKYALISLGVSGISNLWIFLMQFLATYSPTIKSSLESFIEHDEIFNANPILAFISVAILAPIVEEIIFRGIIFNEAAKYKGGAFPIIISALLFGLAHMQPIQIVYAFIVGLIFGFVYSKTHSLPIVMFLHMLNNLLTLFPEPFSTFISIIQILCIIPMIYLLKKLYKESTV</sequence>